<name>A0A1X2IZY0_9FUNG</name>
<sequence>MAISLSMLDLVHPFLSSSFVYYSFPPHLVYYSSYPILYSLFLPSHIVYSPLSNLYVFSFSIFVDYIL</sequence>
<accession>A0A1X2IZY0</accession>
<dbReference type="OrthoDB" id="5560525at2759"/>
<evidence type="ECO:0000313" key="3">
    <source>
        <dbReference type="Proteomes" id="UP000193560"/>
    </source>
</evidence>
<keyword evidence="1" id="KW-0812">Transmembrane</keyword>
<dbReference type="EMBL" id="MCGE01000002">
    <property type="protein sequence ID" value="ORZ24271.1"/>
    <property type="molecule type" value="Genomic_DNA"/>
</dbReference>
<reference evidence="2 3" key="1">
    <citation type="submission" date="2016-07" db="EMBL/GenBank/DDBJ databases">
        <title>Pervasive Adenine N6-methylation of Active Genes in Fungi.</title>
        <authorList>
            <consortium name="DOE Joint Genome Institute"/>
            <person name="Mondo S.J."/>
            <person name="Dannebaum R.O."/>
            <person name="Kuo R.C."/>
            <person name="Labutti K."/>
            <person name="Haridas S."/>
            <person name="Kuo A."/>
            <person name="Salamov A."/>
            <person name="Ahrendt S.R."/>
            <person name="Lipzen A."/>
            <person name="Sullivan W."/>
            <person name="Andreopoulos W.B."/>
            <person name="Clum A."/>
            <person name="Lindquist E."/>
            <person name="Daum C."/>
            <person name="Ramamoorthy G.K."/>
            <person name="Gryganskyi A."/>
            <person name="Culley D."/>
            <person name="Magnuson J.K."/>
            <person name="James T.Y."/>
            <person name="O'Malley M.A."/>
            <person name="Stajich J.E."/>
            <person name="Spatafora J.W."/>
            <person name="Visel A."/>
            <person name="Grigoriev I.V."/>
        </authorList>
    </citation>
    <scope>NUCLEOTIDE SEQUENCE [LARGE SCALE GENOMIC DNA]</scope>
    <source>
        <strain evidence="2 3">NRRL 1336</strain>
    </source>
</reference>
<keyword evidence="1" id="KW-1133">Transmembrane helix</keyword>
<comment type="caution">
    <text evidence="2">The sequence shown here is derived from an EMBL/GenBank/DDBJ whole genome shotgun (WGS) entry which is preliminary data.</text>
</comment>
<evidence type="ECO:0000313" key="2">
    <source>
        <dbReference type="EMBL" id="ORZ24271.1"/>
    </source>
</evidence>
<dbReference type="AlphaFoldDB" id="A0A1X2IZY0"/>
<keyword evidence="3" id="KW-1185">Reference proteome</keyword>
<organism evidence="2 3">
    <name type="scientific">Absidia repens</name>
    <dbReference type="NCBI Taxonomy" id="90262"/>
    <lineage>
        <taxon>Eukaryota</taxon>
        <taxon>Fungi</taxon>
        <taxon>Fungi incertae sedis</taxon>
        <taxon>Mucoromycota</taxon>
        <taxon>Mucoromycotina</taxon>
        <taxon>Mucoromycetes</taxon>
        <taxon>Mucorales</taxon>
        <taxon>Cunninghamellaceae</taxon>
        <taxon>Absidia</taxon>
    </lineage>
</organism>
<keyword evidence="1" id="KW-0472">Membrane</keyword>
<gene>
    <name evidence="2" type="ORF">BCR42DRAFT_365538</name>
</gene>
<evidence type="ECO:0000256" key="1">
    <source>
        <dbReference type="SAM" id="Phobius"/>
    </source>
</evidence>
<proteinExistence type="predicted"/>
<protein>
    <submittedName>
        <fullName evidence="2">Uncharacterized protein</fullName>
    </submittedName>
</protein>
<feature type="transmembrane region" description="Helical" evidence="1">
    <location>
        <begin position="36"/>
        <end position="63"/>
    </location>
</feature>
<dbReference type="Proteomes" id="UP000193560">
    <property type="component" value="Unassembled WGS sequence"/>
</dbReference>